<dbReference type="OrthoDB" id="9803035at2"/>
<reference evidence="4 5" key="1">
    <citation type="submission" date="2016-11" db="EMBL/GenBank/DDBJ databases">
        <authorList>
            <person name="Jaros S."/>
            <person name="Januszkiewicz K."/>
            <person name="Wedrychowicz H."/>
        </authorList>
    </citation>
    <scope>NUCLEOTIDE SEQUENCE [LARGE SCALE GENOMIC DNA]</scope>
    <source>
        <strain evidence="4 5">DSM 17918</strain>
    </source>
</reference>
<protein>
    <submittedName>
        <fullName evidence="4">1-acyl-sn-glycerol-3-phosphate acyltransferase</fullName>
    </submittedName>
</protein>
<dbReference type="GO" id="GO:0006654">
    <property type="term" value="P:phosphatidic acid biosynthetic process"/>
    <property type="evidence" value="ECO:0007669"/>
    <property type="project" value="TreeGrafter"/>
</dbReference>
<sequence length="200" mass="22584">MFYNIAKIIVKLLLLLFFRIEVRGIDNIPESGAFILCPNHISYFDPPLVACFIKRRIYYMAKEELFHNKLFGKILKMLGAFPVKRGTADFMAIKTALKILKEGKALGLFVEGTRSRNRELKKAEPGVALLSIKASCPIVPVAIVGEYKLFNKIIINIGSPFYLKVNSNNKNDSEYLSEISQIVIEKIRALQEEANENNSG</sequence>
<accession>A0A1M4UEB6</accession>
<dbReference type="SUPFAM" id="SSF69593">
    <property type="entry name" value="Glycerol-3-phosphate (1)-acyltransferase"/>
    <property type="match status" value="1"/>
</dbReference>
<keyword evidence="1 4" id="KW-0808">Transferase</keyword>
<proteinExistence type="predicted"/>
<dbReference type="PANTHER" id="PTHR10434:SF40">
    <property type="entry name" value="1-ACYL-SN-GLYCEROL-3-PHOSPHATE ACYLTRANSFERASE"/>
    <property type="match status" value="1"/>
</dbReference>
<organism evidence="4 5">
    <name type="scientific">Caldanaerobius fijiensis DSM 17918</name>
    <dbReference type="NCBI Taxonomy" id="1121256"/>
    <lineage>
        <taxon>Bacteria</taxon>
        <taxon>Bacillati</taxon>
        <taxon>Bacillota</taxon>
        <taxon>Clostridia</taxon>
        <taxon>Thermoanaerobacterales</taxon>
        <taxon>Thermoanaerobacteraceae</taxon>
        <taxon>Caldanaerobius</taxon>
    </lineage>
</organism>
<dbReference type="AlphaFoldDB" id="A0A1M4UEB6"/>
<dbReference type="GO" id="GO:0003841">
    <property type="term" value="F:1-acylglycerol-3-phosphate O-acyltransferase activity"/>
    <property type="evidence" value="ECO:0007669"/>
    <property type="project" value="TreeGrafter"/>
</dbReference>
<dbReference type="PANTHER" id="PTHR10434">
    <property type="entry name" value="1-ACYL-SN-GLYCEROL-3-PHOSPHATE ACYLTRANSFERASE"/>
    <property type="match status" value="1"/>
</dbReference>
<dbReference type="STRING" id="1121256.SAMN02746089_00450"/>
<dbReference type="CDD" id="cd07989">
    <property type="entry name" value="LPLAT_AGPAT-like"/>
    <property type="match status" value="1"/>
</dbReference>
<name>A0A1M4UEB6_9THEO</name>
<evidence type="ECO:0000313" key="4">
    <source>
        <dbReference type="EMBL" id="SHE54923.1"/>
    </source>
</evidence>
<dbReference type="Proteomes" id="UP000184088">
    <property type="component" value="Unassembled WGS sequence"/>
</dbReference>
<dbReference type="RefSeq" id="WP_073341467.1">
    <property type="nucleotide sequence ID" value="NZ_FQVH01000002.1"/>
</dbReference>
<dbReference type="EMBL" id="FQVH01000002">
    <property type="protein sequence ID" value="SHE54923.1"/>
    <property type="molecule type" value="Genomic_DNA"/>
</dbReference>
<evidence type="ECO:0000313" key="5">
    <source>
        <dbReference type="Proteomes" id="UP000184088"/>
    </source>
</evidence>
<feature type="domain" description="Phospholipid/glycerol acyltransferase" evidence="3">
    <location>
        <begin position="34"/>
        <end position="146"/>
    </location>
</feature>
<dbReference type="SMART" id="SM00563">
    <property type="entry name" value="PlsC"/>
    <property type="match status" value="1"/>
</dbReference>
<keyword evidence="2 4" id="KW-0012">Acyltransferase</keyword>
<dbReference type="InterPro" id="IPR002123">
    <property type="entry name" value="Plipid/glycerol_acylTrfase"/>
</dbReference>
<evidence type="ECO:0000256" key="2">
    <source>
        <dbReference type="ARBA" id="ARBA00023315"/>
    </source>
</evidence>
<evidence type="ECO:0000256" key="1">
    <source>
        <dbReference type="ARBA" id="ARBA00022679"/>
    </source>
</evidence>
<keyword evidence="5" id="KW-1185">Reference proteome</keyword>
<gene>
    <name evidence="4" type="ORF">SAMN02746089_00450</name>
</gene>
<dbReference type="Pfam" id="PF01553">
    <property type="entry name" value="Acyltransferase"/>
    <property type="match status" value="1"/>
</dbReference>
<evidence type="ECO:0000259" key="3">
    <source>
        <dbReference type="SMART" id="SM00563"/>
    </source>
</evidence>